<keyword evidence="1" id="KW-0805">Transcription regulation</keyword>
<dbReference type="Pfam" id="PF12833">
    <property type="entry name" value="HTH_18"/>
    <property type="match status" value="1"/>
</dbReference>
<dbReference type="RefSeq" id="WP_097572141.1">
    <property type="nucleotide sequence ID" value="NZ_NWQG01000020.1"/>
</dbReference>
<dbReference type="PROSITE" id="PS01124">
    <property type="entry name" value="HTH_ARAC_FAMILY_2"/>
    <property type="match status" value="1"/>
</dbReference>
<dbReference type="InterPro" id="IPR009057">
    <property type="entry name" value="Homeodomain-like_sf"/>
</dbReference>
<dbReference type="GO" id="GO:0003700">
    <property type="term" value="F:DNA-binding transcription factor activity"/>
    <property type="evidence" value="ECO:0007669"/>
    <property type="project" value="InterPro"/>
</dbReference>
<evidence type="ECO:0000313" key="6">
    <source>
        <dbReference type="EMBL" id="PDQ22337.1"/>
    </source>
</evidence>
<dbReference type="InterPro" id="IPR020449">
    <property type="entry name" value="Tscrpt_reg_AraC-type_HTH"/>
</dbReference>
<evidence type="ECO:0000313" key="7">
    <source>
        <dbReference type="Proteomes" id="UP000219182"/>
    </source>
</evidence>
<comment type="caution">
    <text evidence="6">The sequence shown here is derived from an EMBL/GenBank/DDBJ whole genome shotgun (WGS) entry which is preliminary data.</text>
</comment>
<dbReference type="EMBL" id="NWQG01000020">
    <property type="protein sequence ID" value="PDQ22337.1"/>
    <property type="molecule type" value="Genomic_DNA"/>
</dbReference>
<dbReference type="PANTHER" id="PTHR46796:SF7">
    <property type="entry name" value="ARAC FAMILY TRANSCRIPTIONAL REGULATOR"/>
    <property type="match status" value="1"/>
</dbReference>
<dbReference type="SUPFAM" id="SSF46689">
    <property type="entry name" value="Homeodomain-like"/>
    <property type="match status" value="2"/>
</dbReference>
<name>A0A2A6FK38_9HYPH</name>
<dbReference type="Pfam" id="PF12852">
    <property type="entry name" value="Cupin_6"/>
    <property type="match status" value="1"/>
</dbReference>
<keyword evidence="7" id="KW-1185">Reference proteome</keyword>
<dbReference type="PANTHER" id="PTHR46796">
    <property type="entry name" value="HTH-TYPE TRANSCRIPTIONAL ACTIVATOR RHAS-RELATED"/>
    <property type="match status" value="1"/>
</dbReference>
<gene>
    <name evidence="6" type="ORF">CN311_04225</name>
</gene>
<dbReference type="InterPro" id="IPR050204">
    <property type="entry name" value="AraC_XylS_family_regulators"/>
</dbReference>
<organism evidence="6 7">
    <name type="scientific">Mesorhizobium sanjuanii</name>
    <dbReference type="NCBI Taxonomy" id="2037900"/>
    <lineage>
        <taxon>Bacteria</taxon>
        <taxon>Pseudomonadati</taxon>
        <taxon>Pseudomonadota</taxon>
        <taxon>Alphaproteobacteria</taxon>
        <taxon>Hyphomicrobiales</taxon>
        <taxon>Phyllobacteriaceae</taxon>
        <taxon>Mesorhizobium</taxon>
    </lineage>
</organism>
<protein>
    <submittedName>
        <fullName evidence="6">AraC family transcriptional regulator</fullName>
    </submittedName>
</protein>
<dbReference type="SMART" id="SM00342">
    <property type="entry name" value="HTH_ARAC"/>
    <property type="match status" value="1"/>
</dbReference>
<keyword evidence="3" id="KW-0804">Transcription</keyword>
<feature type="domain" description="HTH araC/xylS-type" evidence="5">
    <location>
        <begin position="201"/>
        <end position="299"/>
    </location>
</feature>
<evidence type="ECO:0000256" key="4">
    <source>
        <dbReference type="SAM" id="MobiDB-lite"/>
    </source>
</evidence>
<reference evidence="6 7" key="1">
    <citation type="submission" date="2017-09" db="EMBL/GenBank/DDBJ databases">
        <title>Mesorhizobum sanjuanii sp. nov. isolated from nodules of Lotus tenuis in saline-alkaline lowlands of Flooding Pampa.</title>
        <authorList>
            <person name="Sannazzaro A.I."/>
            <person name="Torres Tejerizo G.A."/>
            <person name="Fontana F."/>
            <person name="Cumpa Velazquez L.M."/>
            <person name="Hansen L."/>
            <person name="Pistorio M."/>
            <person name="Estrella M.J."/>
        </authorList>
    </citation>
    <scope>NUCLEOTIDE SEQUENCE [LARGE SCALE GENOMIC DNA]</scope>
    <source>
        <strain evidence="6 7">BSA136</strain>
    </source>
</reference>
<proteinExistence type="predicted"/>
<dbReference type="Gene3D" id="1.10.10.60">
    <property type="entry name" value="Homeodomain-like"/>
    <property type="match status" value="2"/>
</dbReference>
<sequence length="323" mass="35188">MDPLSDVLALLKPRNYLSAGLEAGGDWSIQFPDQQAAIKCGAVVSGQCWLSMEGVSDAVRLDTGDCFLLPRGRPFRLASDLNLPPVDARTIFSPARTGGVTAYNGGGDFLLVSSRFALSGDHAGILLRMLPPIVHIRRESDRSALRWPVERMMQELREPQPGGFLVVEHLAHMILIEALRLHMAEGLRVGWLFALADRQMGAAISAMHDDPAHGWTLQELGERVGMSRSTFALKFKKMVGTSAMDYLTRWRMLLAGDRLANSSDPVSVIALSLGYESESAFSTAFKRIMGCSPRQYGRGRSSASPPHGEAEAANANRLEPIAS</sequence>
<dbReference type="InterPro" id="IPR032783">
    <property type="entry name" value="AraC_lig"/>
</dbReference>
<dbReference type="AlphaFoldDB" id="A0A2A6FK38"/>
<evidence type="ECO:0000256" key="2">
    <source>
        <dbReference type="ARBA" id="ARBA00023125"/>
    </source>
</evidence>
<dbReference type="GO" id="GO:0043565">
    <property type="term" value="F:sequence-specific DNA binding"/>
    <property type="evidence" value="ECO:0007669"/>
    <property type="project" value="InterPro"/>
</dbReference>
<dbReference type="PRINTS" id="PR00032">
    <property type="entry name" value="HTHARAC"/>
</dbReference>
<evidence type="ECO:0000259" key="5">
    <source>
        <dbReference type="PROSITE" id="PS01124"/>
    </source>
</evidence>
<dbReference type="InterPro" id="IPR018060">
    <property type="entry name" value="HTH_AraC"/>
</dbReference>
<accession>A0A2A6FK38</accession>
<evidence type="ECO:0000256" key="3">
    <source>
        <dbReference type="ARBA" id="ARBA00023163"/>
    </source>
</evidence>
<feature type="region of interest" description="Disordered" evidence="4">
    <location>
        <begin position="296"/>
        <end position="323"/>
    </location>
</feature>
<keyword evidence="2" id="KW-0238">DNA-binding</keyword>
<evidence type="ECO:0000256" key="1">
    <source>
        <dbReference type="ARBA" id="ARBA00023015"/>
    </source>
</evidence>
<dbReference type="Proteomes" id="UP000219182">
    <property type="component" value="Unassembled WGS sequence"/>
</dbReference>